<evidence type="ECO:0000313" key="2">
    <source>
        <dbReference type="Proteomes" id="UP000182190"/>
    </source>
</evidence>
<sequence length="120" mass="13420">MKFQTSLLAIACLVGTVGISLPVKANYLENTPMQIAQSSTPEKTYMTPQRNTNEIAVQIQDGEFFFAGMLKRTSGNKFMAEDKRVRVMYDKDTSRVVVINVVTGTEFYNYIFSTADEGSL</sequence>
<dbReference type="RefSeq" id="WP_083620827.1">
    <property type="nucleotide sequence ID" value="NZ_LR735015.1"/>
</dbReference>
<dbReference type="OrthoDB" id="574691at2"/>
<keyword evidence="2" id="KW-1185">Reference proteome</keyword>
<dbReference type="Proteomes" id="UP000182190">
    <property type="component" value="Unassembled WGS sequence"/>
</dbReference>
<name>A0A7Z9C0G3_9CYAN</name>
<dbReference type="EMBL" id="CZCS02000209">
    <property type="protein sequence ID" value="VXD22826.1"/>
    <property type="molecule type" value="Genomic_DNA"/>
</dbReference>
<accession>A0A7Z9C0G3</accession>
<evidence type="ECO:0000313" key="1">
    <source>
        <dbReference type="EMBL" id="VXD22826.1"/>
    </source>
</evidence>
<reference evidence="1" key="1">
    <citation type="submission" date="2019-10" db="EMBL/GenBank/DDBJ databases">
        <authorList>
            <consortium name="Genoscope - CEA"/>
            <person name="William W."/>
        </authorList>
    </citation>
    <scope>NUCLEOTIDE SEQUENCE [LARGE SCALE GENOMIC DNA]</scope>
    <source>
        <strain evidence="1">BBR_PRJEB10994</strain>
    </source>
</reference>
<gene>
    <name evidence="1" type="ORF">PL9631_670004</name>
</gene>
<organism evidence="1 2">
    <name type="scientific">Planktothrix paucivesiculata PCC 9631</name>
    <dbReference type="NCBI Taxonomy" id="671071"/>
    <lineage>
        <taxon>Bacteria</taxon>
        <taxon>Bacillati</taxon>
        <taxon>Cyanobacteriota</taxon>
        <taxon>Cyanophyceae</taxon>
        <taxon>Oscillatoriophycideae</taxon>
        <taxon>Oscillatoriales</taxon>
        <taxon>Microcoleaceae</taxon>
        <taxon>Planktothrix</taxon>
    </lineage>
</organism>
<protein>
    <submittedName>
        <fullName evidence="1">Uncharacterized protein</fullName>
    </submittedName>
</protein>
<proteinExistence type="predicted"/>
<dbReference type="AlphaFoldDB" id="A0A7Z9C0G3"/>
<comment type="caution">
    <text evidence="1">The sequence shown here is derived from an EMBL/GenBank/DDBJ whole genome shotgun (WGS) entry which is preliminary data.</text>
</comment>